<keyword evidence="5 8" id="KW-0862">Zinc</keyword>
<dbReference type="InterPro" id="IPR006026">
    <property type="entry name" value="Peptidase_Metallo"/>
</dbReference>
<evidence type="ECO:0000256" key="2">
    <source>
        <dbReference type="ARBA" id="ARBA00022670"/>
    </source>
</evidence>
<name>A0A0N5BDM2_STREA</name>
<dbReference type="InterPro" id="IPR001506">
    <property type="entry name" value="Peptidase_M12A"/>
</dbReference>
<dbReference type="InterPro" id="IPR000742">
    <property type="entry name" value="EGF"/>
</dbReference>
<comment type="cofactor">
    <cofactor evidence="8 9">
        <name>Zn(2+)</name>
        <dbReference type="ChEBI" id="CHEBI:29105"/>
    </cofactor>
    <text evidence="8 9">Binds 1 zinc ion per subunit.</text>
</comment>
<evidence type="ECO:0000256" key="8">
    <source>
        <dbReference type="PROSITE-ProRule" id="PRU01211"/>
    </source>
</evidence>
<feature type="binding site" evidence="8">
    <location>
        <position position="175"/>
    </location>
    <ligand>
        <name>Zn(2+)</name>
        <dbReference type="ChEBI" id="CHEBI:29105"/>
        <note>catalytic</note>
    </ligand>
</feature>
<organism evidence="11 12">
    <name type="scientific">Strongyloides papillosus</name>
    <name type="common">Intestinal threadworm</name>
    <dbReference type="NCBI Taxonomy" id="174720"/>
    <lineage>
        <taxon>Eukaryota</taxon>
        <taxon>Metazoa</taxon>
        <taxon>Ecdysozoa</taxon>
        <taxon>Nematoda</taxon>
        <taxon>Chromadorea</taxon>
        <taxon>Rhabditida</taxon>
        <taxon>Tylenchina</taxon>
        <taxon>Panagrolaimomorpha</taxon>
        <taxon>Strongyloidoidea</taxon>
        <taxon>Strongyloididae</taxon>
        <taxon>Strongyloides</taxon>
    </lineage>
</organism>
<evidence type="ECO:0000259" key="10">
    <source>
        <dbReference type="PROSITE" id="PS51864"/>
    </source>
</evidence>
<feature type="active site" evidence="8">
    <location>
        <position position="172"/>
    </location>
</feature>
<dbReference type="PRINTS" id="PR00480">
    <property type="entry name" value="ASTACIN"/>
</dbReference>
<accession>A0A0N5BDM2</accession>
<protein>
    <recommendedName>
        <fullName evidence="9">Metalloendopeptidase</fullName>
        <ecNumber evidence="9">3.4.24.-</ecNumber>
    </recommendedName>
</protein>
<keyword evidence="7 8" id="KW-1015">Disulfide bond</keyword>
<dbReference type="SMART" id="SM00042">
    <property type="entry name" value="CUB"/>
    <property type="match status" value="1"/>
</dbReference>
<evidence type="ECO:0000256" key="3">
    <source>
        <dbReference type="ARBA" id="ARBA00022723"/>
    </source>
</evidence>
<dbReference type="PROSITE" id="PS00022">
    <property type="entry name" value="EGF_1"/>
    <property type="match status" value="1"/>
</dbReference>
<dbReference type="GO" id="GO:0006508">
    <property type="term" value="P:proteolysis"/>
    <property type="evidence" value="ECO:0007669"/>
    <property type="project" value="UniProtKB-KW"/>
</dbReference>
<dbReference type="GO" id="GO:0004222">
    <property type="term" value="F:metalloendopeptidase activity"/>
    <property type="evidence" value="ECO:0007669"/>
    <property type="project" value="UniProtKB-UniRule"/>
</dbReference>
<dbReference type="CDD" id="cd04280">
    <property type="entry name" value="ZnMc_astacin_like"/>
    <property type="match status" value="1"/>
</dbReference>
<dbReference type="Gene3D" id="3.40.390.10">
    <property type="entry name" value="Collagenase (Catalytic Domain)"/>
    <property type="match status" value="1"/>
</dbReference>
<dbReference type="SUPFAM" id="SSF55486">
    <property type="entry name" value="Metalloproteases ('zincins'), catalytic domain"/>
    <property type="match status" value="1"/>
</dbReference>
<evidence type="ECO:0000256" key="5">
    <source>
        <dbReference type="ARBA" id="ARBA00022833"/>
    </source>
</evidence>
<keyword evidence="11" id="KW-1185">Reference proteome</keyword>
<evidence type="ECO:0000313" key="12">
    <source>
        <dbReference type="WBParaSite" id="SPAL_0000410500.1"/>
    </source>
</evidence>
<dbReference type="Gene3D" id="2.60.120.290">
    <property type="entry name" value="Spermadhesin, CUB domain"/>
    <property type="match status" value="1"/>
</dbReference>
<keyword evidence="1" id="KW-0245">EGF-like domain</keyword>
<keyword evidence="6 8" id="KW-0482">Metalloprotease</keyword>
<feature type="disulfide bond" evidence="8">
    <location>
        <begin position="118"/>
        <end position="273"/>
    </location>
</feature>
<evidence type="ECO:0000313" key="11">
    <source>
        <dbReference type="Proteomes" id="UP000046392"/>
    </source>
</evidence>
<dbReference type="AlphaFoldDB" id="A0A0N5BDM2"/>
<sequence>MLVIKIVLITGFLIFIDFIEAIYLSSTYNSRISDETLMKNDKITHKEAKTDYKESSKLAINKKINNTDIYIETVFVIKRKAVKNKFLRWTFPIPYFIDPRLDFVTIKNALSIIQKETCIRFEQFQRPSSGVSGIRFCLSSICGSKVGREFEDKWQNVYLNGFSLSEGTVQHETLHALGLEHEHSRYDRDKYIRIYLQNVDPHQQKDFQKVSKKEYSTYGIPYDYGSIMHYGTKTFSINGEKTIEPIDSLYEKTIGHKDKISFADFKLLNILYCKRACLKKVVCHNEGYPWPHDCRKCKCVDGFTGNYCERLKLSPPECGQSLFLPFRKPRTIEHRGNFDCIYHFKVRKSERIGLKIISAKMKPNKRSVCLIENSLEIKYLKTKSISGARFCLDIQNINILAKSNHVIVYFRSSNLNNFFKLQFWSVSAFNNRHIGRRNAFV</sequence>
<comment type="caution">
    <text evidence="8">Lacks conserved residue(s) required for the propagation of feature annotation.</text>
</comment>
<dbReference type="PROSITE" id="PS51864">
    <property type="entry name" value="ASTACIN"/>
    <property type="match status" value="1"/>
</dbReference>
<evidence type="ECO:0000256" key="6">
    <source>
        <dbReference type="ARBA" id="ARBA00023049"/>
    </source>
</evidence>
<feature type="domain" description="Peptidase M12A" evidence="10">
    <location>
        <begin position="80"/>
        <end position="274"/>
    </location>
</feature>
<dbReference type="InterPro" id="IPR034035">
    <property type="entry name" value="Astacin-like_dom"/>
</dbReference>
<dbReference type="PROSITE" id="PS01186">
    <property type="entry name" value="EGF_2"/>
    <property type="match status" value="1"/>
</dbReference>
<dbReference type="InterPro" id="IPR035914">
    <property type="entry name" value="Sperma_CUB_dom_sf"/>
</dbReference>
<dbReference type="Pfam" id="PF01400">
    <property type="entry name" value="Astacin"/>
    <property type="match status" value="1"/>
</dbReference>
<dbReference type="GO" id="GO:0008270">
    <property type="term" value="F:zinc ion binding"/>
    <property type="evidence" value="ECO:0007669"/>
    <property type="project" value="UniProtKB-UniRule"/>
</dbReference>
<dbReference type="SUPFAM" id="SSF49854">
    <property type="entry name" value="Spermadhesin, CUB domain"/>
    <property type="match status" value="1"/>
</dbReference>
<dbReference type="WBParaSite" id="SPAL_0000410500.1">
    <property type="protein sequence ID" value="SPAL_0000410500.1"/>
    <property type="gene ID" value="SPAL_0000410500"/>
</dbReference>
<reference evidence="12" key="1">
    <citation type="submission" date="2017-02" db="UniProtKB">
        <authorList>
            <consortium name="WormBaseParasite"/>
        </authorList>
    </citation>
    <scope>IDENTIFICATION</scope>
</reference>
<proteinExistence type="predicted"/>
<keyword evidence="3 8" id="KW-0479">Metal-binding</keyword>
<dbReference type="InterPro" id="IPR024079">
    <property type="entry name" value="MetalloPept_cat_dom_sf"/>
</dbReference>
<dbReference type="SMART" id="SM00235">
    <property type="entry name" value="ZnMc"/>
    <property type="match status" value="1"/>
</dbReference>
<keyword evidence="2 8" id="KW-0645">Protease</keyword>
<dbReference type="PANTHER" id="PTHR10127">
    <property type="entry name" value="DISCOIDIN, CUB, EGF, LAMININ , AND ZINC METALLOPROTEASE DOMAIN CONTAINING"/>
    <property type="match status" value="1"/>
</dbReference>
<feature type="binding site" evidence="8">
    <location>
        <position position="171"/>
    </location>
    <ligand>
        <name>Zn(2+)</name>
        <dbReference type="ChEBI" id="CHEBI:29105"/>
        <note>catalytic</note>
    </ligand>
</feature>
<evidence type="ECO:0000256" key="1">
    <source>
        <dbReference type="ARBA" id="ARBA00022536"/>
    </source>
</evidence>
<feature type="binding site" evidence="8">
    <location>
        <position position="181"/>
    </location>
    <ligand>
        <name>Zn(2+)</name>
        <dbReference type="ChEBI" id="CHEBI:29105"/>
        <note>catalytic</note>
    </ligand>
</feature>
<evidence type="ECO:0000256" key="9">
    <source>
        <dbReference type="RuleBase" id="RU361183"/>
    </source>
</evidence>
<dbReference type="PANTHER" id="PTHR10127:SF802">
    <property type="entry name" value="ZINC METALLOPROTEINASE NAS-10"/>
    <property type="match status" value="1"/>
</dbReference>
<dbReference type="Proteomes" id="UP000046392">
    <property type="component" value="Unplaced"/>
</dbReference>
<dbReference type="EC" id="3.4.24.-" evidence="9"/>
<evidence type="ECO:0000256" key="4">
    <source>
        <dbReference type="ARBA" id="ARBA00022801"/>
    </source>
</evidence>
<evidence type="ECO:0000256" key="7">
    <source>
        <dbReference type="ARBA" id="ARBA00023157"/>
    </source>
</evidence>
<dbReference type="InterPro" id="IPR000859">
    <property type="entry name" value="CUB_dom"/>
</dbReference>
<keyword evidence="4 8" id="KW-0378">Hydrolase</keyword>